<dbReference type="GO" id="GO:0046872">
    <property type="term" value="F:metal ion binding"/>
    <property type="evidence" value="ECO:0007669"/>
    <property type="project" value="UniProtKB-KW"/>
</dbReference>
<proteinExistence type="inferred from homology"/>
<evidence type="ECO:0000256" key="8">
    <source>
        <dbReference type="PROSITE-ProRule" id="PRU00703"/>
    </source>
</evidence>
<dbReference type="Gene3D" id="3.10.580.10">
    <property type="entry name" value="CBS-domain"/>
    <property type="match status" value="1"/>
</dbReference>
<keyword evidence="7 9" id="KW-0472">Membrane</keyword>
<feature type="transmembrane region" description="Helical" evidence="9">
    <location>
        <begin position="287"/>
        <end position="305"/>
    </location>
</feature>
<evidence type="ECO:0000256" key="9">
    <source>
        <dbReference type="RuleBase" id="RU362011"/>
    </source>
</evidence>
<dbReference type="RefSeq" id="WP_147184500.1">
    <property type="nucleotide sequence ID" value="NZ_CP042382.1"/>
</dbReference>
<comment type="subcellular location">
    <subcellularLocation>
        <location evidence="9">Cell membrane</location>
        <topology evidence="9">Multi-pass membrane protein</topology>
    </subcellularLocation>
    <subcellularLocation>
        <location evidence="1">Membrane</location>
        <topology evidence="1">Multi-pass membrane protein</topology>
    </subcellularLocation>
</comment>
<dbReference type="InterPro" id="IPR006669">
    <property type="entry name" value="MgtE_transporter"/>
</dbReference>
<dbReference type="PANTHER" id="PTHR43773">
    <property type="entry name" value="MAGNESIUM TRANSPORTER MGTE"/>
    <property type="match status" value="1"/>
</dbReference>
<dbReference type="AlphaFoldDB" id="A0A5B8SQN2"/>
<reference evidence="11 12" key="1">
    <citation type="submission" date="2019-06" db="EMBL/GenBank/DDBJ databases">
        <title>Genome analyses of bacteria isolated from kimchi.</title>
        <authorList>
            <person name="Lee S."/>
            <person name="Ahn S."/>
            <person name="Roh S."/>
        </authorList>
    </citation>
    <scope>NUCLEOTIDE SEQUENCE [LARGE SCALE GENOMIC DNA]</scope>
    <source>
        <strain evidence="11 12">CBA4606</strain>
    </source>
</reference>
<dbReference type="KEGG" id="paur:FGL86_10410"/>
<feature type="transmembrane region" description="Helical" evidence="9">
    <location>
        <begin position="317"/>
        <end position="340"/>
    </location>
</feature>
<dbReference type="CDD" id="cd04606">
    <property type="entry name" value="CBS_pair_Mg_transporter"/>
    <property type="match status" value="1"/>
</dbReference>
<evidence type="ECO:0000256" key="4">
    <source>
        <dbReference type="ARBA" id="ARBA00022692"/>
    </source>
</evidence>
<name>A0A5B8SQN2_9GAMM</name>
<evidence type="ECO:0000313" key="11">
    <source>
        <dbReference type="EMBL" id="QEA39449.1"/>
    </source>
</evidence>
<dbReference type="SUPFAM" id="SSF161093">
    <property type="entry name" value="MgtE membrane domain-like"/>
    <property type="match status" value="1"/>
</dbReference>
<feature type="domain" description="CBS" evidence="10">
    <location>
        <begin position="205"/>
        <end position="261"/>
    </location>
</feature>
<dbReference type="OrthoDB" id="9790355at2"/>
<evidence type="ECO:0000256" key="1">
    <source>
        <dbReference type="ARBA" id="ARBA00004141"/>
    </source>
</evidence>
<dbReference type="GO" id="GO:0005886">
    <property type="term" value="C:plasma membrane"/>
    <property type="evidence" value="ECO:0007669"/>
    <property type="project" value="UniProtKB-SubCell"/>
</dbReference>
<keyword evidence="6 9" id="KW-1133">Transmembrane helix</keyword>
<feature type="transmembrane region" description="Helical" evidence="9">
    <location>
        <begin position="361"/>
        <end position="382"/>
    </location>
</feature>
<dbReference type="InterPro" id="IPR006667">
    <property type="entry name" value="SLC41_membr_dom"/>
</dbReference>
<sequence>MSETTETLESRLSRIHEALEADDFVIIEEVLADLEPAEIALLLESLPLNERARLWERVPHDVDGEVLLHVRDEVRTTLINDMEPHEIVAATAGLDTTDLAELFEDLPKQVAEDMLRSMDELQRTRLQETLAFEEDSAGRLMRTDTVSVRADVTLETVQRFLRWKSQVPDNTYLLMVVDRNGVFMGVLPLSRLVSQDPELAVADVMNTDVDSIPVTMHSRELATLFETHDLSTAPVVDEQGLLLGRIVIDDIVDVIREDSDQALMNLAGLDEEEDLFAPVISSAKRRAVWLGINLITAFLAAWVIGRFEDALEKIVALAVLMPIVASMGGIAGSQTLTLAIRGMALGQISRTNSNWLLRKEFGIAIINGILWALVVAVVAYLWFGDSRIGAIIAAALVINIVAAGIAGILIPLLLKRMGIDPALSGSVVLTTVTDVVGFMAFLGLATIFLL</sequence>
<dbReference type="Pfam" id="PF00571">
    <property type="entry name" value="CBS"/>
    <property type="match status" value="1"/>
</dbReference>
<dbReference type="Gene3D" id="1.25.60.10">
    <property type="entry name" value="MgtE N-terminal domain-like"/>
    <property type="match status" value="1"/>
</dbReference>
<dbReference type="InterPro" id="IPR000644">
    <property type="entry name" value="CBS_dom"/>
</dbReference>
<feature type="transmembrane region" description="Helical" evidence="9">
    <location>
        <begin position="388"/>
        <end position="414"/>
    </location>
</feature>
<dbReference type="Proteomes" id="UP000321272">
    <property type="component" value="Chromosome"/>
</dbReference>
<protein>
    <recommendedName>
        <fullName evidence="9">Magnesium transporter MgtE</fullName>
    </recommendedName>
</protein>
<dbReference type="InterPro" id="IPR046342">
    <property type="entry name" value="CBS_dom_sf"/>
</dbReference>
<dbReference type="SMART" id="SM00924">
    <property type="entry name" value="MgtE_N"/>
    <property type="match status" value="1"/>
</dbReference>
<organism evidence="11 12">
    <name type="scientific">Pistricoccus aurantiacus</name>
    <dbReference type="NCBI Taxonomy" id="1883414"/>
    <lineage>
        <taxon>Bacteria</taxon>
        <taxon>Pseudomonadati</taxon>
        <taxon>Pseudomonadota</taxon>
        <taxon>Gammaproteobacteria</taxon>
        <taxon>Oceanospirillales</taxon>
        <taxon>Halomonadaceae</taxon>
        <taxon>Pistricoccus</taxon>
    </lineage>
</organism>
<comment type="subunit">
    <text evidence="9">Homodimer.</text>
</comment>
<evidence type="ECO:0000256" key="2">
    <source>
        <dbReference type="ARBA" id="ARBA00009749"/>
    </source>
</evidence>
<keyword evidence="9" id="KW-0479">Metal-binding</keyword>
<evidence type="ECO:0000313" key="12">
    <source>
        <dbReference type="Proteomes" id="UP000321272"/>
    </source>
</evidence>
<keyword evidence="9" id="KW-1003">Cell membrane</keyword>
<evidence type="ECO:0000256" key="3">
    <source>
        <dbReference type="ARBA" id="ARBA00022448"/>
    </source>
</evidence>
<gene>
    <name evidence="11" type="primary">mgtE</name>
    <name evidence="11" type="ORF">FGL86_10410</name>
</gene>
<evidence type="ECO:0000256" key="7">
    <source>
        <dbReference type="ARBA" id="ARBA00023136"/>
    </source>
</evidence>
<keyword evidence="12" id="KW-1185">Reference proteome</keyword>
<keyword evidence="8" id="KW-0129">CBS domain</keyword>
<comment type="similarity">
    <text evidence="2 9">Belongs to the SLC41A transporter family.</text>
</comment>
<dbReference type="InterPro" id="IPR006668">
    <property type="entry name" value="Mg_transptr_MgtE_intracell_dom"/>
</dbReference>
<evidence type="ECO:0000256" key="6">
    <source>
        <dbReference type="ARBA" id="ARBA00022989"/>
    </source>
</evidence>
<dbReference type="NCBIfam" id="TIGR00400">
    <property type="entry name" value="mgtE"/>
    <property type="match status" value="1"/>
</dbReference>
<dbReference type="PANTHER" id="PTHR43773:SF1">
    <property type="entry name" value="MAGNESIUM TRANSPORTER MGTE"/>
    <property type="match status" value="1"/>
</dbReference>
<dbReference type="Gene3D" id="1.10.357.20">
    <property type="entry name" value="SLC41 divalent cation transporters, integral membrane domain"/>
    <property type="match status" value="1"/>
</dbReference>
<evidence type="ECO:0000259" key="10">
    <source>
        <dbReference type="PROSITE" id="PS51371"/>
    </source>
</evidence>
<feature type="transmembrane region" description="Helical" evidence="9">
    <location>
        <begin position="426"/>
        <end position="449"/>
    </location>
</feature>
<keyword evidence="3 9" id="KW-0813">Transport</keyword>
<dbReference type="GO" id="GO:0015095">
    <property type="term" value="F:magnesium ion transmembrane transporter activity"/>
    <property type="evidence" value="ECO:0007669"/>
    <property type="project" value="UniProtKB-UniRule"/>
</dbReference>
<keyword evidence="5 9" id="KW-0460">Magnesium</keyword>
<dbReference type="EMBL" id="CP042382">
    <property type="protein sequence ID" value="QEA39449.1"/>
    <property type="molecule type" value="Genomic_DNA"/>
</dbReference>
<dbReference type="InterPro" id="IPR038076">
    <property type="entry name" value="MgtE_N_sf"/>
</dbReference>
<dbReference type="PROSITE" id="PS51371">
    <property type="entry name" value="CBS"/>
    <property type="match status" value="1"/>
</dbReference>
<keyword evidence="4 9" id="KW-0812">Transmembrane</keyword>
<dbReference type="InterPro" id="IPR036739">
    <property type="entry name" value="SLC41_membr_dom_sf"/>
</dbReference>
<evidence type="ECO:0000256" key="5">
    <source>
        <dbReference type="ARBA" id="ARBA00022842"/>
    </source>
</evidence>
<dbReference type="SUPFAM" id="SSF54631">
    <property type="entry name" value="CBS-domain pair"/>
    <property type="match status" value="1"/>
</dbReference>
<dbReference type="Pfam" id="PF01769">
    <property type="entry name" value="MgtE"/>
    <property type="match status" value="1"/>
</dbReference>
<dbReference type="Pfam" id="PF03448">
    <property type="entry name" value="MgtE_N"/>
    <property type="match status" value="1"/>
</dbReference>
<accession>A0A5B8SQN2</accession>
<dbReference type="SUPFAM" id="SSF158791">
    <property type="entry name" value="MgtE N-terminal domain-like"/>
    <property type="match status" value="1"/>
</dbReference>
<comment type="function">
    <text evidence="9">Acts as a magnesium transporter.</text>
</comment>